<comment type="caution">
    <text evidence="1">The sequence shown here is derived from an EMBL/GenBank/DDBJ whole genome shotgun (WGS) entry which is preliminary data.</text>
</comment>
<dbReference type="RefSeq" id="WP_129061725.1">
    <property type="nucleotide sequence ID" value="NZ_NXIE01000003.1"/>
</dbReference>
<dbReference type="OrthoDB" id="5345830at2"/>
<dbReference type="EMBL" id="NXIE01000003">
    <property type="protein sequence ID" value="RXK12668.1"/>
    <property type="molecule type" value="Genomic_DNA"/>
</dbReference>
<accession>A0A4Q1B3N8</accession>
<dbReference type="Proteomes" id="UP000289718">
    <property type="component" value="Unassembled WGS sequence"/>
</dbReference>
<dbReference type="AlphaFoldDB" id="A0A4Q1B3N8"/>
<proteinExistence type="predicted"/>
<reference evidence="1 2" key="1">
    <citation type="submission" date="2017-09" db="EMBL/GenBank/DDBJ databases">
        <title>Genomics of the genus Arcobacter.</title>
        <authorList>
            <person name="Perez-Cataluna A."/>
            <person name="Figueras M.J."/>
            <person name="Salas-Masso N."/>
        </authorList>
    </citation>
    <scope>NUCLEOTIDE SEQUENCE [LARGE SCALE GENOMIC DNA]</scope>
    <source>
        <strain evidence="1 2">F156-34</strain>
    </source>
</reference>
<keyword evidence="2" id="KW-1185">Reference proteome</keyword>
<organism evidence="1 2">
    <name type="scientific">Halarcobacter mediterraneus</name>
    <dbReference type="NCBI Taxonomy" id="2023153"/>
    <lineage>
        <taxon>Bacteria</taxon>
        <taxon>Pseudomonadati</taxon>
        <taxon>Campylobacterota</taxon>
        <taxon>Epsilonproteobacteria</taxon>
        <taxon>Campylobacterales</taxon>
        <taxon>Arcobacteraceae</taxon>
        <taxon>Halarcobacter</taxon>
    </lineage>
</organism>
<evidence type="ECO:0000313" key="2">
    <source>
        <dbReference type="Proteomes" id="UP000289718"/>
    </source>
</evidence>
<evidence type="ECO:0000313" key="1">
    <source>
        <dbReference type="EMBL" id="RXK12668.1"/>
    </source>
</evidence>
<name>A0A4Q1B3N8_9BACT</name>
<protein>
    <submittedName>
        <fullName evidence="1">Uncharacterized protein</fullName>
    </submittedName>
</protein>
<sequence length="67" mass="8171">MLESFIYELRANDVKEEHIDLIMEKVKNRLSEENVDIELQKLGYQKIFTVDYDDYDDIYNYDLDDED</sequence>
<gene>
    <name evidence="1" type="ORF">CP965_08815</name>
</gene>